<sequence length="185" mass="18707">MNGKHTGLISLGVLLLAATGCQSQSVSGQAAAEPAKAVIQSSIVNGTGQTIGKATLMEQPGGVRIQMEVKGISPGVHGFHIHEVGKCEGPDFTSAGAHFNPLDKKHGLLSMAGPHAGDMPNLVAAADGSANADWLLSGVTLAPGKPNSLLKEGGTSLMIHEKADDGMTDPSGNSGARIACGVIRR</sequence>
<evidence type="ECO:0000256" key="2">
    <source>
        <dbReference type="ARBA" id="ARBA00024900"/>
    </source>
</evidence>
<dbReference type="GO" id="GO:0004784">
    <property type="term" value="F:superoxide dismutase activity"/>
    <property type="evidence" value="ECO:0007669"/>
    <property type="project" value="UniProtKB-EC"/>
</dbReference>
<dbReference type="RefSeq" id="WP_120749034.1">
    <property type="nucleotide sequence ID" value="NZ_RBAH01000015.1"/>
</dbReference>
<evidence type="ECO:0000313" key="6">
    <source>
        <dbReference type="EMBL" id="RKN80446.1"/>
    </source>
</evidence>
<dbReference type="InterPro" id="IPR018152">
    <property type="entry name" value="SOD_Cu/Zn_BS"/>
</dbReference>
<dbReference type="PROSITE" id="PS00332">
    <property type="entry name" value="SOD_CU_ZN_2"/>
    <property type="match status" value="1"/>
</dbReference>
<dbReference type="PROSITE" id="PS51257">
    <property type="entry name" value="PROKAR_LIPOPROTEIN"/>
    <property type="match status" value="1"/>
</dbReference>
<dbReference type="EMBL" id="RBAH01000015">
    <property type="protein sequence ID" value="RKN80446.1"/>
    <property type="molecule type" value="Genomic_DNA"/>
</dbReference>
<dbReference type="InterPro" id="IPR036423">
    <property type="entry name" value="SOD-like_Cu/Zn_dom_sf"/>
</dbReference>
<dbReference type="Pfam" id="PF00080">
    <property type="entry name" value="Sod_Cu"/>
    <property type="match status" value="1"/>
</dbReference>
<comment type="catalytic activity">
    <reaction evidence="3">
        <text>2 superoxide + 2 H(+) = H2O2 + O2</text>
        <dbReference type="Rhea" id="RHEA:20696"/>
        <dbReference type="ChEBI" id="CHEBI:15378"/>
        <dbReference type="ChEBI" id="CHEBI:15379"/>
        <dbReference type="ChEBI" id="CHEBI:16240"/>
        <dbReference type="ChEBI" id="CHEBI:18421"/>
        <dbReference type="EC" id="1.15.1.1"/>
    </reaction>
</comment>
<feature type="domain" description="Superoxide dismutase copper/zinc binding" evidence="5">
    <location>
        <begin position="52"/>
        <end position="183"/>
    </location>
</feature>
<evidence type="ECO:0000256" key="1">
    <source>
        <dbReference type="ARBA" id="ARBA00010457"/>
    </source>
</evidence>
<dbReference type="Proteomes" id="UP000282311">
    <property type="component" value="Unassembled WGS sequence"/>
</dbReference>
<comment type="caution">
    <text evidence="6">The sequence shown here is derived from an EMBL/GenBank/DDBJ whole genome shotgun (WGS) entry which is preliminary data.</text>
</comment>
<dbReference type="InterPro" id="IPR024134">
    <property type="entry name" value="SOD_Cu/Zn_/chaperone"/>
</dbReference>
<keyword evidence="4" id="KW-0732">Signal</keyword>
<feature type="chain" id="PRO_5039362236" description="Superoxide dismutase [Cu-Zn]" evidence="4">
    <location>
        <begin position="24"/>
        <end position="185"/>
    </location>
</feature>
<keyword evidence="3" id="KW-0479">Metal-binding</keyword>
<protein>
    <recommendedName>
        <fullName evidence="3">Superoxide dismutase [Cu-Zn]</fullName>
        <ecNumber evidence="3">1.15.1.1</ecNumber>
    </recommendedName>
</protein>
<evidence type="ECO:0000259" key="5">
    <source>
        <dbReference type="Pfam" id="PF00080"/>
    </source>
</evidence>
<accession>A0A3B0CBR3</accession>
<dbReference type="CDD" id="cd00305">
    <property type="entry name" value="Cu-Zn_Superoxide_Dismutase"/>
    <property type="match status" value="1"/>
</dbReference>
<dbReference type="EC" id="1.15.1.1" evidence="3"/>
<keyword evidence="3" id="KW-0560">Oxidoreductase</keyword>
<keyword evidence="3" id="KW-0186">Copper</keyword>
<dbReference type="PANTHER" id="PTHR10003">
    <property type="entry name" value="SUPEROXIDE DISMUTASE CU-ZN -RELATED"/>
    <property type="match status" value="1"/>
</dbReference>
<comment type="cofactor">
    <cofactor evidence="3">
        <name>Cu cation</name>
        <dbReference type="ChEBI" id="CHEBI:23378"/>
    </cofactor>
    <text evidence="3">Binds 1 copper ion per subunit.</text>
</comment>
<dbReference type="GO" id="GO:0005507">
    <property type="term" value="F:copper ion binding"/>
    <property type="evidence" value="ECO:0007669"/>
    <property type="project" value="InterPro"/>
</dbReference>
<gene>
    <name evidence="6" type="ORF">D7M11_20090</name>
</gene>
<proteinExistence type="inferred from homology"/>
<keyword evidence="7" id="KW-1185">Reference proteome</keyword>
<keyword evidence="3" id="KW-0862">Zinc</keyword>
<dbReference type="AlphaFoldDB" id="A0A3B0CBR3"/>
<organism evidence="6 7">
    <name type="scientific">Paenibacillus ginsengarvi</name>
    <dbReference type="NCBI Taxonomy" id="400777"/>
    <lineage>
        <taxon>Bacteria</taxon>
        <taxon>Bacillati</taxon>
        <taxon>Bacillota</taxon>
        <taxon>Bacilli</taxon>
        <taxon>Bacillales</taxon>
        <taxon>Paenibacillaceae</taxon>
        <taxon>Paenibacillus</taxon>
    </lineage>
</organism>
<evidence type="ECO:0000313" key="7">
    <source>
        <dbReference type="Proteomes" id="UP000282311"/>
    </source>
</evidence>
<name>A0A3B0CBR3_9BACL</name>
<feature type="signal peptide" evidence="4">
    <location>
        <begin position="1"/>
        <end position="23"/>
    </location>
</feature>
<comment type="similarity">
    <text evidence="1 3">Belongs to the Cu-Zn superoxide dismutase family.</text>
</comment>
<dbReference type="SUPFAM" id="SSF49329">
    <property type="entry name" value="Cu,Zn superoxide dismutase-like"/>
    <property type="match status" value="1"/>
</dbReference>
<comment type="function">
    <text evidence="2">Destroys radicals which are normally produced within the cells and which are toxic to biological systems. May play a role in favoring mycobacterial survival in phagocytes.</text>
</comment>
<dbReference type="PRINTS" id="PR00068">
    <property type="entry name" value="CUZNDISMTASE"/>
</dbReference>
<evidence type="ECO:0000256" key="3">
    <source>
        <dbReference type="RuleBase" id="RU000393"/>
    </source>
</evidence>
<dbReference type="OrthoDB" id="9792957at2"/>
<evidence type="ECO:0000256" key="4">
    <source>
        <dbReference type="SAM" id="SignalP"/>
    </source>
</evidence>
<comment type="cofactor">
    <cofactor evidence="3">
        <name>Zn(2+)</name>
        <dbReference type="ChEBI" id="CHEBI:29105"/>
    </cofactor>
    <text evidence="3">Binds 1 zinc ion per subunit.</text>
</comment>
<dbReference type="InterPro" id="IPR001424">
    <property type="entry name" value="SOD_Cu_Zn_dom"/>
</dbReference>
<reference evidence="6 7" key="1">
    <citation type="journal article" date="2007" name="Int. J. Syst. Evol. Microbiol.">
        <title>Paenibacillus ginsengarvi sp. nov., isolated from soil from ginseng cultivation.</title>
        <authorList>
            <person name="Yoon M.H."/>
            <person name="Ten L.N."/>
            <person name="Im W.T."/>
        </authorList>
    </citation>
    <scope>NUCLEOTIDE SEQUENCE [LARGE SCALE GENOMIC DNA]</scope>
    <source>
        <strain evidence="6 7">KCTC 13059</strain>
    </source>
</reference>
<dbReference type="Gene3D" id="2.60.40.200">
    <property type="entry name" value="Superoxide dismutase, copper/zinc binding domain"/>
    <property type="match status" value="1"/>
</dbReference>